<evidence type="ECO:0000313" key="2">
    <source>
        <dbReference type="EMBL" id="BEI93620.1"/>
    </source>
</evidence>
<dbReference type="Proteomes" id="UP001233271">
    <property type="component" value="Chromosome 6"/>
</dbReference>
<keyword evidence="3" id="KW-1185">Reference proteome</keyword>
<protein>
    <submittedName>
        <fullName evidence="2">Uncharacterized protein</fullName>
    </submittedName>
</protein>
<name>A0AA48L817_9TREE</name>
<sequence>MPPETDIDAIHTLWREAARSDRLTDEQRACLLDAECLNLIDPRKPAPPESPGPKAHSVAIFVTHVPVDKSSADSALSPTLALIPESPPSSPTHFATRVQPTKSHAEETKEKLRPRSLPAGPKKVQFSLPAGMRPPSPPSPTRSEPEKDDAVSRFRDRLRTGPS</sequence>
<dbReference type="EMBL" id="AP028217">
    <property type="protein sequence ID" value="BEI93620.1"/>
    <property type="molecule type" value="Genomic_DNA"/>
</dbReference>
<evidence type="ECO:0000256" key="1">
    <source>
        <dbReference type="SAM" id="MobiDB-lite"/>
    </source>
</evidence>
<feature type="compositionally biased region" description="Basic and acidic residues" evidence="1">
    <location>
        <begin position="103"/>
        <end position="113"/>
    </location>
</feature>
<accession>A0AA48L817</accession>
<dbReference type="RefSeq" id="XP_060458885.1">
    <property type="nucleotide sequence ID" value="XM_060602497.1"/>
</dbReference>
<feature type="compositionally biased region" description="Basic and acidic residues" evidence="1">
    <location>
        <begin position="143"/>
        <end position="163"/>
    </location>
</feature>
<feature type="region of interest" description="Disordered" evidence="1">
    <location>
        <begin position="69"/>
        <end position="163"/>
    </location>
</feature>
<reference evidence="2" key="1">
    <citation type="journal article" date="2023" name="BMC Genomics">
        <title>Chromosome-level genome assemblies of Cutaneotrichosporon spp. (Trichosporonales, Basidiomycota) reveal imbalanced evolution between nucleotide sequences and chromosome synteny.</title>
        <authorList>
            <person name="Kobayashi Y."/>
            <person name="Kayamori A."/>
            <person name="Aoki K."/>
            <person name="Shiwa Y."/>
            <person name="Matsutani M."/>
            <person name="Fujita N."/>
            <person name="Sugita T."/>
            <person name="Iwasaki W."/>
            <person name="Tanaka N."/>
            <person name="Takashima M."/>
        </authorList>
    </citation>
    <scope>NUCLEOTIDE SEQUENCE</scope>
    <source>
        <strain evidence="2">HIS019</strain>
    </source>
</reference>
<gene>
    <name evidence="2" type="ORF">CcaverHIS019_0600790</name>
</gene>
<dbReference type="GeneID" id="85497490"/>
<proteinExistence type="predicted"/>
<dbReference type="KEGG" id="ccac:CcaHIS019_0600790"/>
<dbReference type="AlphaFoldDB" id="A0AA48L817"/>
<organism evidence="2 3">
    <name type="scientific">Cutaneotrichosporon cavernicola</name>
    <dbReference type="NCBI Taxonomy" id="279322"/>
    <lineage>
        <taxon>Eukaryota</taxon>
        <taxon>Fungi</taxon>
        <taxon>Dikarya</taxon>
        <taxon>Basidiomycota</taxon>
        <taxon>Agaricomycotina</taxon>
        <taxon>Tremellomycetes</taxon>
        <taxon>Trichosporonales</taxon>
        <taxon>Trichosporonaceae</taxon>
        <taxon>Cutaneotrichosporon</taxon>
    </lineage>
</organism>
<evidence type="ECO:0000313" key="3">
    <source>
        <dbReference type="Proteomes" id="UP001233271"/>
    </source>
</evidence>